<dbReference type="PANTHER" id="PTHR23028">
    <property type="entry name" value="ACETYLTRANSFERASE"/>
    <property type="match status" value="1"/>
</dbReference>
<dbReference type="GO" id="GO:0009103">
    <property type="term" value="P:lipopolysaccharide biosynthetic process"/>
    <property type="evidence" value="ECO:0007669"/>
    <property type="project" value="TreeGrafter"/>
</dbReference>
<evidence type="ECO:0000259" key="2">
    <source>
        <dbReference type="Pfam" id="PF01757"/>
    </source>
</evidence>
<feature type="transmembrane region" description="Helical" evidence="1">
    <location>
        <begin position="79"/>
        <end position="103"/>
    </location>
</feature>
<reference evidence="3 4" key="1">
    <citation type="submission" date="2019-11" db="EMBL/GenBank/DDBJ databases">
        <title>Pedobacter sp. HMF7056 Genome sequencing and assembly.</title>
        <authorList>
            <person name="Kang H."/>
            <person name="Kim H."/>
            <person name="Joh K."/>
        </authorList>
    </citation>
    <scope>NUCLEOTIDE SEQUENCE [LARGE SCALE GENOMIC DNA]</scope>
    <source>
        <strain evidence="3 4">HMF7056</strain>
    </source>
</reference>
<gene>
    <name evidence="3" type="ORF">GS398_04110</name>
</gene>
<dbReference type="GO" id="GO:0016020">
    <property type="term" value="C:membrane"/>
    <property type="evidence" value="ECO:0007669"/>
    <property type="project" value="TreeGrafter"/>
</dbReference>
<keyword evidence="1" id="KW-0812">Transmembrane</keyword>
<proteinExistence type="predicted"/>
<feature type="transmembrane region" description="Helical" evidence="1">
    <location>
        <begin position="12"/>
        <end position="31"/>
    </location>
</feature>
<organism evidence="3 4">
    <name type="scientific">Hufsiella ginkgonis</name>
    <dbReference type="NCBI Taxonomy" id="2695274"/>
    <lineage>
        <taxon>Bacteria</taxon>
        <taxon>Pseudomonadati</taxon>
        <taxon>Bacteroidota</taxon>
        <taxon>Sphingobacteriia</taxon>
        <taxon>Sphingobacteriales</taxon>
        <taxon>Sphingobacteriaceae</taxon>
        <taxon>Hufsiella</taxon>
    </lineage>
</organism>
<feature type="transmembrane region" description="Helical" evidence="1">
    <location>
        <begin position="318"/>
        <end position="337"/>
    </location>
</feature>
<dbReference type="InterPro" id="IPR050879">
    <property type="entry name" value="Acyltransferase_3"/>
</dbReference>
<dbReference type="Pfam" id="PF01757">
    <property type="entry name" value="Acyl_transf_3"/>
    <property type="match status" value="1"/>
</dbReference>
<sequence length="354" mass="40534">MAKTANASYIPALDGLRALSIMLVFLAHLGFDKIVPGGLGVTVFFFISGYLITNLLLAEYAQRSHVDLKLFYARRLLRLYPPLLFMLCFLVVYILVTGLPFTWQELYAALFYYVNYYNFYSTESKQVLLFLWSLAVEEHFYLVFPFIFLLLARSPRKLTIAIGLLLAVPLVLRYIGNAMYDDPERAMLYCYNPTHTRFDSILYGCLASVLLYHDRSKKILPVISSPWLFITALLVMMATLVIRNETFRNTIRFSLQGGALFVLIPAIVQSERYQWLNNMLSAKPLVYIGKLSYSIYLFHSLVFTALASFLLSGQLVKFYVGAVVISALLSMLCYYTVEKPLGRLRKRLHPAKTT</sequence>
<feature type="transmembrane region" description="Helical" evidence="1">
    <location>
        <begin position="129"/>
        <end position="151"/>
    </location>
</feature>
<feature type="transmembrane region" description="Helical" evidence="1">
    <location>
        <begin position="291"/>
        <end position="312"/>
    </location>
</feature>
<keyword evidence="4" id="KW-1185">Reference proteome</keyword>
<dbReference type="PANTHER" id="PTHR23028:SF53">
    <property type="entry name" value="ACYL_TRANSF_3 DOMAIN-CONTAINING PROTEIN"/>
    <property type="match status" value="1"/>
</dbReference>
<dbReference type="InterPro" id="IPR002656">
    <property type="entry name" value="Acyl_transf_3_dom"/>
</dbReference>
<feature type="transmembrane region" description="Helical" evidence="1">
    <location>
        <begin position="196"/>
        <end position="212"/>
    </location>
</feature>
<dbReference type="EMBL" id="WVHS01000001">
    <property type="protein sequence ID" value="MXV14471.1"/>
    <property type="molecule type" value="Genomic_DNA"/>
</dbReference>
<name>A0A7K1XTX2_9SPHI</name>
<keyword evidence="1" id="KW-0472">Membrane</keyword>
<evidence type="ECO:0000256" key="1">
    <source>
        <dbReference type="SAM" id="Phobius"/>
    </source>
</evidence>
<feature type="transmembrane region" description="Helical" evidence="1">
    <location>
        <begin position="158"/>
        <end position="176"/>
    </location>
</feature>
<keyword evidence="1" id="KW-1133">Transmembrane helix</keyword>
<evidence type="ECO:0000313" key="4">
    <source>
        <dbReference type="Proteomes" id="UP000451233"/>
    </source>
</evidence>
<feature type="transmembrane region" description="Helical" evidence="1">
    <location>
        <begin position="253"/>
        <end position="270"/>
    </location>
</feature>
<keyword evidence="3" id="KW-0808">Transferase</keyword>
<accession>A0A7K1XTX2</accession>
<feature type="domain" description="Acyltransferase 3" evidence="2">
    <location>
        <begin position="11"/>
        <end position="334"/>
    </location>
</feature>
<protein>
    <submittedName>
        <fullName evidence="3">Acyltransferase family protein</fullName>
    </submittedName>
</protein>
<feature type="transmembrane region" description="Helical" evidence="1">
    <location>
        <begin position="37"/>
        <end position="58"/>
    </location>
</feature>
<dbReference type="GO" id="GO:0016747">
    <property type="term" value="F:acyltransferase activity, transferring groups other than amino-acyl groups"/>
    <property type="evidence" value="ECO:0007669"/>
    <property type="project" value="InterPro"/>
</dbReference>
<comment type="caution">
    <text evidence="3">The sequence shown here is derived from an EMBL/GenBank/DDBJ whole genome shotgun (WGS) entry which is preliminary data.</text>
</comment>
<dbReference type="AlphaFoldDB" id="A0A7K1XTX2"/>
<dbReference type="RefSeq" id="WP_160905443.1">
    <property type="nucleotide sequence ID" value="NZ_WVHS01000001.1"/>
</dbReference>
<feature type="transmembrane region" description="Helical" evidence="1">
    <location>
        <begin position="219"/>
        <end position="241"/>
    </location>
</feature>
<keyword evidence="3" id="KW-0012">Acyltransferase</keyword>
<dbReference type="Proteomes" id="UP000451233">
    <property type="component" value="Unassembled WGS sequence"/>
</dbReference>
<evidence type="ECO:0000313" key="3">
    <source>
        <dbReference type="EMBL" id="MXV14471.1"/>
    </source>
</evidence>